<dbReference type="InterPro" id="IPR019605">
    <property type="entry name" value="Misato_II_tubulin-like"/>
</dbReference>
<dbReference type="Pfam" id="PF10644">
    <property type="entry name" value="Misat_Tub_SegII"/>
    <property type="match status" value="1"/>
</dbReference>
<name>C1BN10_CALRO</name>
<dbReference type="InterPro" id="IPR036525">
    <property type="entry name" value="Tubulin/FtsZ_GTPase_sf"/>
</dbReference>
<comment type="subcellular location">
    <subcellularLocation>
        <location evidence="1">Mitochondrion</location>
    </subcellularLocation>
</comment>
<protein>
    <submittedName>
        <fullName evidence="6">Misato homolog 1</fullName>
    </submittedName>
</protein>
<dbReference type="AlphaFoldDB" id="C1BN10"/>
<dbReference type="EMBL" id="BT075989">
    <property type="protein sequence ID" value="ACO10413.1"/>
    <property type="molecule type" value="mRNA"/>
</dbReference>
<gene>
    <name evidence="6" type="primary">MSTO1</name>
</gene>
<organism evidence="6">
    <name type="scientific">Caligus rogercresseyi</name>
    <name type="common">Sea louse</name>
    <dbReference type="NCBI Taxonomy" id="217165"/>
    <lineage>
        <taxon>Eukaryota</taxon>
        <taxon>Metazoa</taxon>
        <taxon>Ecdysozoa</taxon>
        <taxon>Arthropoda</taxon>
        <taxon>Crustacea</taxon>
        <taxon>Multicrustacea</taxon>
        <taxon>Hexanauplia</taxon>
        <taxon>Copepoda</taxon>
        <taxon>Siphonostomatoida</taxon>
        <taxon>Caligidae</taxon>
        <taxon>Caligus</taxon>
    </lineage>
</organism>
<evidence type="ECO:0000256" key="2">
    <source>
        <dbReference type="ARBA" id="ARBA00008507"/>
    </source>
</evidence>
<evidence type="ECO:0000259" key="5">
    <source>
        <dbReference type="Pfam" id="PF14881"/>
    </source>
</evidence>
<dbReference type="GO" id="GO:0007005">
    <property type="term" value="P:mitochondrion organization"/>
    <property type="evidence" value="ECO:0007669"/>
    <property type="project" value="InterPro"/>
</dbReference>
<feature type="domain" description="Misato Segment II tubulin-like" evidence="4">
    <location>
        <begin position="2"/>
        <end position="105"/>
    </location>
</feature>
<accession>C1BN10</accession>
<evidence type="ECO:0000256" key="3">
    <source>
        <dbReference type="ARBA" id="ARBA00023128"/>
    </source>
</evidence>
<dbReference type="InterPro" id="IPR013838">
    <property type="entry name" value="Beta-tubulin_BS"/>
</dbReference>
<dbReference type="SUPFAM" id="SSF52490">
    <property type="entry name" value="Tubulin nucleotide-binding domain-like"/>
    <property type="match status" value="1"/>
</dbReference>
<dbReference type="InterPro" id="IPR029209">
    <property type="entry name" value="DML1/Misato_tubulin"/>
</dbReference>
<comment type="similarity">
    <text evidence="2">Belongs to the misato family.</text>
</comment>
<sequence>MREILTVQCGPYSNFIGSHFWNIQDKDLVYQPRPVLPPTNPNVLFREGQSLNKEVTFTPRLISVDLKGGLGALPRYGELYSVEEKDGHVQLWEGDIRKENRSEAEDEKDVDETEVASLGNYEFWSDYLVPRLHPNSNVVLEEFQKGNTLRPFDIFGLGTRADENEEESTFESIRFFAEETDHLSGFHFLSDADSGFGGLAHKIKDHFLDEYPRKSILSFPTWPSLYSEPSDVPFSPLRNPTRFLNISLSLYYLHESSLLTPLSLNPGYFPLPKKPSSIPGMGIDHLSLYQSSALLASAIDTLSLPWRLKSNPAPTFEFVDALSIRGRKCLTLSTAMMMTSSDAPHIHSLTPGFQFSPDSQIRIQSAIQRGTPTKFDLEDYLKTNFPQSYNSYRVVQDEGSPIGRPYPRIFDSVYDKDERMNMITSWSSSDTMEKILNDIAAQASKLNLNKMSRFLEAGLEEDEFKEVINGLMNIADDYSNRCDL</sequence>
<evidence type="ECO:0000256" key="1">
    <source>
        <dbReference type="ARBA" id="ARBA00004173"/>
    </source>
</evidence>
<dbReference type="Gene3D" id="3.40.50.1440">
    <property type="entry name" value="Tubulin/FtsZ, GTPase domain"/>
    <property type="match status" value="1"/>
</dbReference>
<dbReference type="PROSITE" id="PS00228">
    <property type="entry name" value="TUBULIN_B_AUTOREG"/>
    <property type="match status" value="1"/>
</dbReference>
<evidence type="ECO:0000313" key="6">
    <source>
        <dbReference type="EMBL" id="ACO10413.1"/>
    </source>
</evidence>
<dbReference type="PANTHER" id="PTHR13391">
    <property type="entry name" value="MITOCHONDRIAL DISTRIBUTION REGULATOR MISATO"/>
    <property type="match status" value="1"/>
</dbReference>
<dbReference type="GO" id="GO:0005739">
    <property type="term" value="C:mitochondrion"/>
    <property type="evidence" value="ECO:0007669"/>
    <property type="project" value="UniProtKB-SubCell"/>
</dbReference>
<evidence type="ECO:0000259" key="4">
    <source>
        <dbReference type="Pfam" id="PF10644"/>
    </source>
</evidence>
<feature type="domain" description="DML1/Misato tubulin" evidence="5">
    <location>
        <begin position="122"/>
        <end position="308"/>
    </location>
</feature>
<reference evidence="6" key="1">
    <citation type="submission" date="2009-03" db="EMBL/GenBank/DDBJ databases">
        <title>Caligus rogercresseyi ESTs and full-length cDNAs.</title>
        <authorList>
            <person name="Yasuike M."/>
            <person name="von Schalburg K."/>
            <person name="Cooper G."/>
            <person name="Leong J."/>
            <person name="Jones S.R.M."/>
            <person name="Koop B.F."/>
        </authorList>
    </citation>
    <scope>NUCLEOTIDE SEQUENCE</scope>
    <source>
        <tissue evidence="6">Whole tissue</tissue>
    </source>
</reference>
<keyword evidence="3" id="KW-0496">Mitochondrion</keyword>
<dbReference type="InterPro" id="IPR049942">
    <property type="entry name" value="DML1/Misato"/>
</dbReference>
<dbReference type="Pfam" id="PF14881">
    <property type="entry name" value="Tubulin_3"/>
    <property type="match status" value="1"/>
</dbReference>
<dbReference type="PANTHER" id="PTHR13391:SF0">
    <property type="entry name" value="PROTEIN MISATO HOMOLOG 1"/>
    <property type="match status" value="1"/>
</dbReference>
<proteinExistence type="evidence at transcript level"/>